<dbReference type="EMBL" id="JABCIY010000043">
    <property type="protein sequence ID" value="KAF7195108.1"/>
    <property type="molecule type" value="Genomic_DNA"/>
</dbReference>
<protein>
    <submittedName>
        <fullName evidence="1">Uncharacterized protein</fullName>
    </submittedName>
</protein>
<gene>
    <name evidence="1" type="ORF">HII31_03576</name>
</gene>
<keyword evidence="2" id="KW-1185">Reference proteome</keyword>
<accession>A0A8H6RPU7</accession>
<sequence>IRVSEIFLRLTAFCKYTSSATTTPTSIDYRQCIGRGISTASISGCISRRIRARFARARNEMNTPASKMSQSLPNTGRYTKGGESCAPYGIHSRTLLRVHGIASRPRALEPVDFSRYTLFKQALRLAPDHLVVQTDINEKFADVLSVQHFAIPRKEFSVWLNFLCMRGGRRFPLPKNAILPPWRYDLTRGPF</sequence>
<comment type="caution">
    <text evidence="1">The sequence shown here is derived from an EMBL/GenBank/DDBJ whole genome shotgun (WGS) entry which is preliminary data.</text>
</comment>
<reference evidence="1" key="1">
    <citation type="submission" date="2020-04" db="EMBL/GenBank/DDBJ databases">
        <title>Draft genome resource of the tomato pathogen Pseudocercospora fuligena.</title>
        <authorList>
            <person name="Zaccaron A."/>
        </authorList>
    </citation>
    <scope>NUCLEOTIDE SEQUENCE</scope>
    <source>
        <strain evidence="1">PF001</strain>
    </source>
</reference>
<dbReference type="Proteomes" id="UP000660729">
    <property type="component" value="Unassembled WGS sequence"/>
</dbReference>
<feature type="non-terminal residue" evidence="1">
    <location>
        <position position="191"/>
    </location>
</feature>
<evidence type="ECO:0000313" key="2">
    <source>
        <dbReference type="Proteomes" id="UP000660729"/>
    </source>
</evidence>
<evidence type="ECO:0000313" key="1">
    <source>
        <dbReference type="EMBL" id="KAF7195108.1"/>
    </source>
</evidence>
<proteinExistence type="predicted"/>
<name>A0A8H6RPU7_9PEZI</name>
<organism evidence="1 2">
    <name type="scientific">Pseudocercospora fuligena</name>
    <dbReference type="NCBI Taxonomy" id="685502"/>
    <lineage>
        <taxon>Eukaryota</taxon>
        <taxon>Fungi</taxon>
        <taxon>Dikarya</taxon>
        <taxon>Ascomycota</taxon>
        <taxon>Pezizomycotina</taxon>
        <taxon>Dothideomycetes</taxon>
        <taxon>Dothideomycetidae</taxon>
        <taxon>Mycosphaerellales</taxon>
        <taxon>Mycosphaerellaceae</taxon>
        <taxon>Pseudocercospora</taxon>
    </lineage>
</organism>
<dbReference type="AlphaFoldDB" id="A0A8H6RPU7"/>